<dbReference type="EMBL" id="LSRS01000002">
    <property type="protein sequence ID" value="KAF1086162.1"/>
    <property type="molecule type" value="Genomic_DNA"/>
</dbReference>
<evidence type="ECO:0000313" key="1">
    <source>
        <dbReference type="EMBL" id="KAF1086162.1"/>
    </source>
</evidence>
<organism evidence="1 2">
    <name type="scientific">Sporotomaculum syntrophicum</name>
    <dbReference type="NCBI Taxonomy" id="182264"/>
    <lineage>
        <taxon>Bacteria</taxon>
        <taxon>Bacillati</taxon>
        <taxon>Bacillota</taxon>
        <taxon>Clostridia</taxon>
        <taxon>Eubacteriales</taxon>
        <taxon>Desulfallaceae</taxon>
        <taxon>Sporotomaculum</taxon>
    </lineage>
</organism>
<dbReference type="RefSeq" id="WP_161821290.1">
    <property type="nucleotide sequence ID" value="NZ_LSRS01000002.1"/>
</dbReference>
<reference evidence="1" key="1">
    <citation type="submission" date="2016-02" db="EMBL/GenBank/DDBJ databases">
        <title>Draft Genome Sequence of Sporotomaculum syntrophicum Strain FB, a Syntrophic Benzoate Degrader.</title>
        <authorList>
            <person name="Nobu M.K."/>
            <person name="Narihiro T."/>
            <person name="Qiu Y.-L."/>
            <person name="Ohashi A."/>
            <person name="Liu W.-T."/>
            <person name="Yuji S."/>
        </authorList>
    </citation>
    <scope>NUCLEOTIDE SEQUENCE</scope>
    <source>
        <strain evidence="1">FB</strain>
    </source>
</reference>
<comment type="caution">
    <text evidence="1">The sequence shown here is derived from an EMBL/GenBank/DDBJ whole genome shotgun (WGS) entry which is preliminary data.</text>
</comment>
<protein>
    <submittedName>
        <fullName evidence="1">Uncharacterized protein</fullName>
    </submittedName>
</protein>
<dbReference type="Proteomes" id="UP000798488">
    <property type="component" value="Unassembled WGS sequence"/>
</dbReference>
<accession>A0A9D2WR86</accession>
<name>A0A9D2WR86_9FIRM</name>
<evidence type="ECO:0000313" key="2">
    <source>
        <dbReference type="Proteomes" id="UP000798488"/>
    </source>
</evidence>
<dbReference type="OrthoDB" id="1808571at2"/>
<sequence length="121" mass="13859">MEELYNIIKVDITTGEVLENNLLAFWRTQARGDDMPGAAAYPAWHDLSRPKTETLIAERVKNYNSNRRRQNKNSWTDAELYQLAVLIVLQKQKFHQAAAQLAKTPGACRQVFRQMKNAGVI</sequence>
<gene>
    <name evidence="1" type="ORF">SPSYN_00903</name>
</gene>
<proteinExistence type="predicted"/>
<keyword evidence="2" id="KW-1185">Reference proteome</keyword>
<dbReference type="AlphaFoldDB" id="A0A9D2WR86"/>